<keyword evidence="4" id="KW-0689">Ribosomal protein</keyword>
<dbReference type="InterPro" id="IPR016181">
    <property type="entry name" value="Acyl_CoA_acyltransferase"/>
</dbReference>
<proteinExistence type="predicted"/>
<dbReference type="AlphaFoldDB" id="A0A286F4V6"/>
<dbReference type="InterPro" id="IPR000182">
    <property type="entry name" value="GNAT_dom"/>
</dbReference>
<name>A0A286F4V6_9BACT</name>
<evidence type="ECO:0000256" key="1">
    <source>
        <dbReference type="ARBA" id="ARBA00022679"/>
    </source>
</evidence>
<protein>
    <submittedName>
        <fullName evidence="4">Ribosomal protein S18 acetylase RimI</fullName>
    </submittedName>
</protein>
<keyword evidence="4" id="KW-0687">Ribonucleoprotein</keyword>
<sequence>MIWLAYILYHTYYIIHLVTIRFATPADAAILTELSAVTMREAFGPPHNPAALVDEYIQSAITLPILETELADPRSTFFLMVSSDHVPIGFAKLRRHAPPRRMKLRTAIEVQRIYLLASQIGQGQGRILLNHCLNWAKEQGFQAVWLGVWERNGRAQAFYKKMGFERFGFHYFQFGSERQRDFWLQKQLVD</sequence>
<dbReference type="Pfam" id="PF00583">
    <property type="entry name" value="Acetyltransf_1"/>
    <property type="match status" value="1"/>
</dbReference>
<reference evidence="5" key="1">
    <citation type="submission" date="2017-09" db="EMBL/GenBank/DDBJ databases">
        <authorList>
            <person name="Varghese N."/>
            <person name="Submissions S."/>
        </authorList>
    </citation>
    <scope>NUCLEOTIDE SEQUENCE [LARGE SCALE GENOMIC DNA]</scope>
    <source>
        <strain evidence="5">DSM 29961</strain>
    </source>
</reference>
<dbReference type="PANTHER" id="PTHR43877">
    <property type="entry name" value="AMINOALKYLPHOSPHONATE N-ACETYLTRANSFERASE-RELATED-RELATED"/>
    <property type="match status" value="1"/>
</dbReference>
<dbReference type="GO" id="GO:0016747">
    <property type="term" value="F:acyltransferase activity, transferring groups other than amino-acyl groups"/>
    <property type="evidence" value="ECO:0007669"/>
    <property type="project" value="InterPro"/>
</dbReference>
<dbReference type="GO" id="GO:0005840">
    <property type="term" value="C:ribosome"/>
    <property type="evidence" value="ECO:0007669"/>
    <property type="project" value="UniProtKB-KW"/>
</dbReference>
<dbReference type="CDD" id="cd04301">
    <property type="entry name" value="NAT_SF"/>
    <property type="match status" value="1"/>
</dbReference>
<evidence type="ECO:0000313" key="5">
    <source>
        <dbReference type="Proteomes" id="UP000219452"/>
    </source>
</evidence>
<dbReference type="Proteomes" id="UP000219452">
    <property type="component" value="Unassembled WGS sequence"/>
</dbReference>
<keyword evidence="5" id="KW-1185">Reference proteome</keyword>
<evidence type="ECO:0000313" key="4">
    <source>
        <dbReference type="EMBL" id="SOD78212.1"/>
    </source>
</evidence>
<evidence type="ECO:0000259" key="3">
    <source>
        <dbReference type="PROSITE" id="PS51186"/>
    </source>
</evidence>
<dbReference type="InterPro" id="IPR050832">
    <property type="entry name" value="Bact_Acetyltransf"/>
</dbReference>
<organism evidence="4 5">
    <name type="scientific">Spirosoma fluviale</name>
    <dbReference type="NCBI Taxonomy" id="1597977"/>
    <lineage>
        <taxon>Bacteria</taxon>
        <taxon>Pseudomonadati</taxon>
        <taxon>Bacteroidota</taxon>
        <taxon>Cytophagia</taxon>
        <taxon>Cytophagales</taxon>
        <taxon>Cytophagaceae</taxon>
        <taxon>Spirosoma</taxon>
    </lineage>
</organism>
<evidence type="ECO:0000256" key="2">
    <source>
        <dbReference type="ARBA" id="ARBA00023315"/>
    </source>
</evidence>
<dbReference type="PROSITE" id="PS51186">
    <property type="entry name" value="GNAT"/>
    <property type="match status" value="1"/>
</dbReference>
<feature type="domain" description="N-acetyltransferase" evidence="3">
    <location>
        <begin position="18"/>
        <end position="189"/>
    </location>
</feature>
<dbReference type="EMBL" id="OCNH01000001">
    <property type="protein sequence ID" value="SOD78212.1"/>
    <property type="molecule type" value="Genomic_DNA"/>
</dbReference>
<keyword evidence="2" id="KW-0012">Acyltransferase</keyword>
<dbReference type="Gene3D" id="3.40.630.30">
    <property type="match status" value="1"/>
</dbReference>
<gene>
    <name evidence="4" type="ORF">SAMN06269250_0349</name>
</gene>
<accession>A0A286F4V6</accession>
<keyword evidence="1" id="KW-0808">Transferase</keyword>
<dbReference type="SUPFAM" id="SSF55729">
    <property type="entry name" value="Acyl-CoA N-acyltransferases (Nat)"/>
    <property type="match status" value="1"/>
</dbReference>